<name>A0A117N330_RHILI</name>
<keyword evidence="4 7" id="KW-0812">Transmembrane</keyword>
<feature type="transmembrane region" description="Helical" evidence="7">
    <location>
        <begin position="225"/>
        <end position="250"/>
    </location>
</feature>
<keyword evidence="6 7" id="KW-0472">Membrane</keyword>
<feature type="domain" description="ABC transmembrane type-1" evidence="8">
    <location>
        <begin position="93"/>
        <end position="294"/>
    </location>
</feature>
<keyword evidence="3" id="KW-1003">Cell membrane</keyword>
<dbReference type="CDD" id="cd06261">
    <property type="entry name" value="TM_PBP2"/>
    <property type="match status" value="1"/>
</dbReference>
<feature type="transmembrane region" description="Helical" evidence="7">
    <location>
        <begin position="132"/>
        <end position="159"/>
    </location>
</feature>
<dbReference type="InterPro" id="IPR045621">
    <property type="entry name" value="BPD_transp_1_N"/>
</dbReference>
<evidence type="ECO:0000313" key="9">
    <source>
        <dbReference type="EMBL" id="KUM25911.1"/>
    </source>
</evidence>
<dbReference type="GO" id="GO:0005886">
    <property type="term" value="C:plasma membrane"/>
    <property type="evidence" value="ECO:0007669"/>
    <property type="project" value="UniProtKB-SubCell"/>
</dbReference>
<evidence type="ECO:0000256" key="7">
    <source>
        <dbReference type="RuleBase" id="RU363032"/>
    </source>
</evidence>
<dbReference type="InterPro" id="IPR035906">
    <property type="entry name" value="MetI-like_sf"/>
</dbReference>
<evidence type="ECO:0000256" key="6">
    <source>
        <dbReference type="ARBA" id="ARBA00023136"/>
    </source>
</evidence>
<feature type="transmembrane region" description="Helical" evidence="7">
    <location>
        <begin position="171"/>
        <end position="190"/>
    </location>
</feature>
<dbReference type="Pfam" id="PF19300">
    <property type="entry name" value="BPD_transp_1_N"/>
    <property type="match status" value="1"/>
</dbReference>
<feature type="transmembrane region" description="Helical" evidence="7">
    <location>
        <begin position="12"/>
        <end position="30"/>
    </location>
</feature>
<feature type="transmembrane region" description="Helical" evidence="7">
    <location>
        <begin position="270"/>
        <end position="294"/>
    </location>
</feature>
<evidence type="ECO:0000256" key="4">
    <source>
        <dbReference type="ARBA" id="ARBA00022692"/>
    </source>
</evidence>
<dbReference type="InterPro" id="IPR000515">
    <property type="entry name" value="MetI-like"/>
</dbReference>
<protein>
    <submittedName>
        <fullName evidence="9">ABC transporter permease</fullName>
    </submittedName>
</protein>
<dbReference type="PANTHER" id="PTHR43163:SF6">
    <property type="entry name" value="DIPEPTIDE TRANSPORT SYSTEM PERMEASE PROTEIN DPPB-RELATED"/>
    <property type="match status" value="1"/>
</dbReference>
<dbReference type="OrthoDB" id="9807402at2"/>
<gene>
    <name evidence="9" type="ORF">AU467_23995</name>
</gene>
<proteinExistence type="inferred from homology"/>
<comment type="caution">
    <text evidence="9">The sequence shown here is derived from an EMBL/GenBank/DDBJ whole genome shotgun (WGS) entry which is preliminary data.</text>
</comment>
<dbReference type="EMBL" id="LPWA01000111">
    <property type="protein sequence ID" value="KUM25911.1"/>
    <property type="molecule type" value="Genomic_DNA"/>
</dbReference>
<evidence type="ECO:0000256" key="5">
    <source>
        <dbReference type="ARBA" id="ARBA00022989"/>
    </source>
</evidence>
<dbReference type="Gene3D" id="1.10.3720.10">
    <property type="entry name" value="MetI-like"/>
    <property type="match status" value="1"/>
</dbReference>
<dbReference type="PROSITE" id="PS50928">
    <property type="entry name" value="ABC_TM1"/>
    <property type="match status" value="1"/>
</dbReference>
<keyword evidence="2 7" id="KW-0813">Transport</keyword>
<comment type="subcellular location">
    <subcellularLocation>
        <location evidence="1 7">Cell membrane</location>
        <topology evidence="1 7">Multi-pass membrane protein</topology>
    </subcellularLocation>
</comment>
<dbReference type="PANTHER" id="PTHR43163">
    <property type="entry name" value="DIPEPTIDE TRANSPORT SYSTEM PERMEASE PROTEIN DPPB-RELATED"/>
    <property type="match status" value="1"/>
</dbReference>
<dbReference type="AlphaFoldDB" id="A0A117N330"/>
<dbReference type="SUPFAM" id="SSF161098">
    <property type="entry name" value="MetI-like"/>
    <property type="match status" value="1"/>
</dbReference>
<evidence type="ECO:0000256" key="2">
    <source>
        <dbReference type="ARBA" id="ARBA00022448"/>
    </source>
</evidence>
<accession>A0A117N330</accession>
<feature type="transmembrane region" description="Helical" evidence="7">
    <location>
        <begin position="97"/>
        <end position="120"/>
    </location>
</feature>
<evidence type="ECO:0000259" key="8">
    <source>
        <dbReference type="PROSITE" id="PS50928"/>
    </source>
</evidence>
<dbReference type="Pfam" id="PF00528">
    <property type="entry name" value="BPD_transp_1"/>
    <property type="match status" value="1"/>
</dbReference>
<comment type="similarity">
    <text evidence="7">Belongs to the binding-protein-dependent transport system permease family.</text>
</comment>
<organism evidence="9 10">
    <name type="scientific">Rhizobium loti</name>
    <name type="common">Mesorhizobium loti</name>
    <dbReference type="NCBI Taxonomy" id="381"/>
    <lineage>
        <taxon>Bacteria</taxon>
        <taxon>Pseudomonadati</taxon>
        <taxon>Pseudomonadota</taxon>
        <taxon>Alphaproteobacteria</taxon>
        <taxon>Hyphomicrobiales</taxon>
        <taxon>Phyllobacteriaceae</taxon>
        <taxon>Mesorhizobium</taxon>
    </lineage>
</organism>
<sequence>MTFVAVRLARAFLTMLIVVSFAFVVLRLSGDPALAILTNEAPPEALLAFRQSWGLDQPILIQYLNYVRTILGGDFGVSMRDGRDAFTVVAERIPVTLAITVPALVLSISIGVTAGICAAFSPNGRLDRGIMFGAVAGFTIPSFVLGLLLVLVFSVWFGVLPSGGAQRWTNAILPIVTLGVGSAATLARYTRAALLEVMNRPYVRTASAKGVPWRQTILNHALPNAAVPMLTILGFLVGQLIAGAVVVENVFSWPGVGRLLVASVASRDLAVVQCLLFFVAATMIAANMVTDILYSLFDPRLRASANGGGR</sequence>
<dbReference type="GO" id="GO:0071916">
    <property type="term" value="F:dipeptide transmembrane transporter activity"/>
    <property type="evidence" value="ECO:0007669"/>
    <property type="project" value="TreeGrafter"/>
</dbReference>
<evidence type="ECO:0000313" key="10">
    <source>
        <dbReference type="Proteomes" id="UP000053176"/>
    </source>
</evidence>
<dbReference type="Proteomes" id="UP000053176">
    <property type="component" value="Unassembled WGS sequence"/>
</dbReference>
<reference evidence="9 10" key="1">
    <citation type="submission" date="2015-12" db="EMBL/GenBank/DDBJ databases">
        <title>Draft genome sequence of Mesorhizobium sp. UFLA 01-765, a multitolerant efficient symbiont and plant-growth promoting strain isolated from Zn-mining soil using Leucaena leucocephala as a trap plant.</title>
        <authorList>
            <person name="Rangel W.M."/>
            <person name="Thijs S."/>
            <person name="Longatti S.M."/>
            <person name="Moreira F.M."/>
            <person name="Weyens N."/>
            <person name="Vangronsveld J."/>
            <person name="Van Hamme J.D."/>
            <person name="Bottos E.M."/>
            <person name="Rineau F."/>
        </authorList>
    </citation>
    <scope>NUCLEOTIDE SEQUENCE [LARGE SCALE GENOMIC DNA]</scope>
    <source>
        <strain evidence="9 10">UFLA 01-765</strain>
    </source>
</reference>
<evidence type="ECO:0000256" key="1">
    <source>
        <dbReference type="ARBA" id="ARBA00004651"/>
    </source>
</evidence>
<evidence type="ECO:0000256" key="3">
    <source>
        <dbReference type="ARBA" id="ARBA00022475"/>
    </source>
</evidence>
<keyword evidence="5 7" id="KW-1133">Transmembrane helix</keyword>